<keyword evidence="9" id="KW-1185">Reference proteome</keyword>
<reference evidence="8 9" key="1">
    <citation type="journal article" date="2023" name="IMA Fungus">
        <title>Comparative genomic study of the Penicillium genus elucidates a diverse pangenome and 15 lateral gene transfer events.</title>
        <authorList>
            <person name="Petersen C."/>
            <person name="Sorensen T."/>
            <person name="Nielsen M.R."/>
            <person name="Sondergaard T.E."/>
            <person name="Sorensen J.L."/>
            <person name="Fitzpatrick D.A."/>
            <person name="Frisvad J.C."/>
            <person name="Nielsen K.L."/>
        </authorList>
    </citation>
    <scope>NUCLEOTIDE SEQUENCE [LARGE SCALE GENOMIC DNA]</scope>
    <source>
        <strain evidence="8 9">IBT 35679</strain>
    </source>
</reference>
<keyword evidence="2 6" id="KW-0812">Transmembrane</keyword>
<evidence type="ECO:0000256" key="1">
    <source>
        <dbReference type="ARBA" id="ARBA00004141"/>
    </source>
</evidence>
<dbReference type="PANTHER" id="PTHR33048">
    <property type="entry name" value="PTH11-LIKE INTEGRAL MEMBRANE PROTEIN (AFU_ORTHOLOGUE AFUA_5G11245)"/>
    <property type="match status" value="1"/>
</dbReference>
<evidence type="ECO:0000256" key="3">
    <source>
        <dbReference type="ARBA" id="ARBA00022989"/>
    </source>
</evidence>
<feature type="transmembrane region" description="Helical" evidence="6">
    <location>
        <begin position="246"/>
        <end position="266"/>
    </location>
</feature>
<comment type="similarity">
    <text evidence="5">Belongs to the SAT4 family.</text>
</comment>
<feature type="transmembrane region" description="Helical" evidence="6">
    <location>
        <begin position="100"/>
        <end position="120"/>
    </location>
</feature>
<name>A0AAD6CYR6_9EURO</name>
<dbReference type="Proteomes" id="UP001220324">
    <property type="component" value="Unassembled WGS sequence"/>
</dbReference>
<dbReference type="EMBL" id="JAQIZZ010000004">
    <property type="protein sequence ID" value="KAJ5543807.1"/>
    <property type="molecule type" value="Genomic_DNA"/>
</dbReference>
<dbReference type="Pfam" id="PF20684">
    <property type="entry name" value="Fung_rhodopsin"/>
    <property type="match status" value="1"/>
</dbReference>
<dbReference type="PANTHER" id="PTHR33048:SF47">
    <property type="entry name" value="INTEGRAL MEMBRANE PROTEIN-RELATED"/>
    <property type="match status" value="1"/>
</dbReference>
<evidence type="ECO:0000256" key="5">
    <source>
        <dbReference type="ARBA" id="ARBA00038359"/>
    </source>
</evidence>
<dbReference type="GO" id="GO:0016020">
    <property type="term" value="C:membrane"/>
    <property type="evidence" value="ECO:0007669"/>
    <property type="project" value="UniProtKB-SubCell"/>
</dbReference>
<evidence type="ECO:0000313" key="8">
    <source>
        <dbReference type="EMBL" id="KAJ5543807.1"/>
    </source>
</evidence>
<feature type="transmembrane region" description="Helical" evidence="6">
    <location>
        <begin position="127"/>
        <end position="148"/>
    </location>
</feature>
<comment type="subcellular location">
    <subcellularLocation>
        <location evidence="1">Membrane</location>
        <topology evidence="1">Multi-pass membrane protein</topology>
    </subcellularLocation>
</comment>
<keyword evidence="4 6" id="KW-0472">Membrane</keyword>
<feature type="transmembrane region" description="Helical" evidence="6">
    <location>
        <begin position="173"/>
        <end position="195"/>
    </location>
</feature>
<sequence>METFQLRSEPVENRGPLLLIINGAVTGGAAIIVALRVISRKFIIKQLGPDDWTMIAATLFAILNVAIAGLGVKHGTGKHKWDLTQQDALPAAKLRYVTHIFYTLISGLIKASICLLYLRLFPNIRNIILCTIVFITAMTVAIILATIFQCSPIDAVYNEDKYEHYTCFPSIPFWYATAALSLVTDILILVLPLKTLLGLQIATRKRLIILAMLSLGFFACIASVVRMVYIVQLYRGSDPSWDTFDVSIWSGVELAVAIITASLPAIRPLLTTLFPRLLPSTRGVSRPANYGMQNKSASHLERNISLSVLKGRRRSNMVDDESTKALCESST</sequence>
<dbReference type="AlphaFoldDB" id="A0AAD6CYR6"/>
<feature type="transmembrane region" description="Helical" evidence="6">
    <location>
        <begin position="51"/>
        <end position="72"/>
    </location>
</feature>
<feature type="domain" description="Rhodopsin" evidence="7">
    <location>
        <begin position="35"/>
        <end position="271"/>
    </location>
</feature>
<dbReference type="InterPro" id="IPR049326">
    <property type="entry name" value="Rhodopsin_dom_fungi"/>
</dbReference>
<feature type="transmembrane region" description="Helical" evidence="6">
    <location>
        <begin position="207"/>
        <end position="234"/>
    </location>
</feature>
<dbReference type="InterPro" id="IPR052337">
    <property type="entry name" value="SAT4-like"/>
</dbReference>
<proteinExistence type="inferred from homology"/>
<gene>
    <name evidence="8" type="ORF">N7494_005086</name>
</gene>
<accession>A0AAD6CYR6</accession>
<feature type="transmembrane region" description="Helical" evidence="6">
    <location>
        <begin position="17"/>
        <end position="39"/>
    </location>
</feature>
<comment type="caution">
    <text evidence="8">The sequence shown here is derived from an EMBL/GenBank/DDBJ whole genome shotgun (WGS) entry which is preliminary data.</text>
</comment>
<evidence type="ECO:0000256" key="2">
    <source>
        <dbReference type="ARBA" id="ARBA00022692"/>
    </source>
</evidence>
<keyword evidence="3 6" id="KW-1133">Transmembrane helix</keyword>
<evidence type="ECO:0000259" key="7">
    <source>
        <dbReference type="Pfam" id="PF20684"/>
    </source>
</evidence>
<evidence type="ECO:0000313" key="9">
    <source>
        <dbReference type="Proteomes" id="UP001220324"/>
    </source>
</evidence>
<organism evidence="8 9">
    <name type="scientific">Penicillium frequentans</name>
    <dbReference type="NCBI Taxonomy" id="3151616"/>
    <lineage>
        <taxon>Eukaryota</taxon>
        <taxon>Fungi</taxon>
        <taxon>Dikarya</taxon>
        <taxon>Ascomycota</taxon>
        <taxon>Pezizomycotina</taxon>
        <taxon>Eurotiomycetes</taxon>
        <taxon>Eurotiomycetidae</taxon>
        <taxon>Eurotiales</taxon>
        <taxon>Aspergillaceae</taxon>
        <taxon>Penicillium</taxon>
    </lineage>
</organism>
<evidence type="ECO:0000256" key="6">
    <source>
        <dbReference type="SAM" id="Phobius"/>
    </source>
</evidence>
<protein>
    <recommendedName>
        <fullName evidence="7">Rhodopsin domain-containing protein</fullName>
    </recommendedName>
</protein>
<evidence type="ECO:0000256" key="4">
    <source>
        <dbReference type="ARBA" id="ARBA00023136"/>
    </source>
</evidence>